<evidence type="ECO:0000313" key="2">
    <source>
        <dbReference type="EMBL" id="AFY94859.1"/>
    </source>
</evidence>
<keyword evidence="3" id="KW-1185">Reference proteome</keyword>
<dbReference type="PATRIC" id="fig|1173020.3.peg.4455"/>
<keyword evidence="1" id="KW-1133">Transmembrane helix</keyword>
<gene>
    <name evidence="2" type="ORF">Cha6605_3891</name>
</gene>
<keyword evidence="1" id="KW-0812">Transmembrane</keyword>
<dbReference type="eggNOG" id="ENOG5031WEA">
    <property type="taxonomic scope" value="Bacteria"/>
</dbReference>
<feature type="transmembrane region" description="Helical" evidence="1">
    <location>
        <begin position="24"/>
        <end position="43"/>
    </location>
</feature>
<dbReference type="HOGENOM" id="CLU_598121_0_0_3"/>
<organism evidence="2 3">
    <name type="scientific">Chamaesiphon minutus (strain ATCC 27169 / PCC 6605)</name>
    <dbReference type="NCBI Taxonomy" id="1173020"/>
    <lineage>
        <taxon>Bacteria</taxon>
        <taxon>Bacillati</taxon>
        <taxon>Cyanobacteriota</taxon>
        <taxon>Cyanophyceae</taxon>
        <taxon>Gomontiellales</taxon>
        <taxon>Chamaesiphonaceae</taxon>
        <taxon>Chamaesiphon</taxon>
    </lineage>
</organism>
<dbReference type="Proteomes" id="UP000010366">
    <property type="component" value="Chromosome"/>
</dbReference>
<protein>
    <submittedName>
        <fullName evidence="2">Uncharacterized protein</fullName>
    </submittedName>
</protein>
<keyword evidence="1" id="KW-0472">Membrane</keyword>
<dbReference type="RefSeq" id="WP_015160974.1">
    <property type="nucleotide sequence ID" value="NC_019697.1"/>
</dbReference>
<sequence length="457" mass="51057">MISVPQPTHRLAQKFTTPQILRNAWYTTWGVSLLLLIISIYGVDAQRKAIENVGKNAAPSIITAQQLQDSLADMDASLANELLLKPGAADRQVLAAFEINRKKIADRLVAAAKNITYPEEEKIIQSLQLNLSAYLLRLQEARDARKRGDAAGTLAIYQNAAQLMDREIIPQAEKLGQVNDRELEKSYNRQSFSNGGIAFAIAIVGLSQIGIICAIQLFLYLRMRRIFNLPLLGATVIAIIFLGYTIGSFIGASTNLRIAKADAFNSLYALRKMRSLSYKANADESRYLLDRANAAGHERSFTDKTVRILNIPDNQSIDSIIANVNQKRPTPGITGLFADELNTTTFDGERELEIEILKAWNDYLKIDTQIRQLARSGKIAEALALRVGTNQGESNWAFDRYKNIHTKLMDLNKQEFEQNIKRGEERLDNFEIIAAAALGSVAILTLFGLRPRLMEYL</sequence>
<dbReference type="AlphaFoldDB" id="K9UKZ8"/>
<feature type="transmembrane region" description="Helical" evidence="1">
    <location>
        <begin position="430"/>
        <end position="449"/>
    </location>
</feature>
<dbReference type="OrthoDB" id="569023at2"/>
<evidence type="ECO:0000256" key="1">
    <source>
        <dbReference type="SAM" id="Phobius"/>
    </source>
</evidence>
<reference evidence="2 3" key="1">
    <citation type="submission" date="2012-05" db="EMBL/GenBank/DDBJ databases">
        <title>Finished chromosome of genome of Chamaesiphon sp. PCC 6605.</title>
        <authorList>
            <consortium name="US DOE Joint Genome Institute"/>
            <person name="Gugger M."/>
            <person name="Coursin T."/>
            <person name="Rippka R."/>
            <person name="Tandeau De Marsac N."/>
            <person name="Huntemann M."/>
            <person name="Wei C.-L."/>
            <person name="Han J."/>
            <person name="Detter J.C."/>
            <person name="Han C."/>
            <person name="Tapia R."/>
            <person name="Chen A."/>
            <person name="Kyrpides N."/>
            <person name="Mavromatis K."/>
            <person name="Markowitz V."/>
            <person name="Szeto E."/>
            <person name="Ivanova N."/>
            <person name="Pagani I."/>
            <person name="Pati A."/>
            <person name="Goodwin L."/>
            <person name="Nordberg H.P."/>
            <person name="Cantor M.N."/>
            <person name="Hua S.X."/>
            <person name="Woyke T."/>
            <person name="Kerfeld C.A."/>
        </authorList>
    </citation>
    <scope>NUCLEOTIDE SEQUENCE [LARGE SCALE GENOMIC DNA]</scope>
    <source>
        <strain evidence="3">ATCC 27169 / PCC 6605</strain>
    </source>
</reference>
<name>K9UKZ8_CHAP6</name>
<feature type="transmembrane region" description="Helical" evidence="1">
    <location>
        <begin position="227"/>
        <end position="250"/>
    </location>
</feature>
<evidence type="ECO:0000313" key="3">
    <source>
        <dbReference type="Proteomes" id="UP000010366"/>
    </source>
</evidence>
<accession>K9UKZ8</accession>
<dbReference type="STRING" id="1173020.Cha6605_3891"/>
<feature type="transmembrane region" description="Helical" evidence="1">
    <location>
        <begin position="197"/>
        <end position="221"/>
    </location>
</feature>
<dbReference type="EMBL" id="CP003600">
    <property type="protein sequence ID" value="AFY94859.1"/>
    <property type="molecule type" value="Genomic_DNA"/>
</dbReference>
<dbReference type="KEGG" id="cmp:Cha6605_3891"/>
<proteinExistence type="predicted"/>